<evidence type="ECO:0000256" key="3">
    <source>
        <dbReference type="ARBA" id="ARBA00023027"/>
    </source>
</evidence>
<gene>
    <name evidence="6" type="ORF">Q2362_03725</name>
</gene>
<feature type="binding site" evidence="4">
    <location>
        <position position="114"/>
    </location>
    <ligand>
        <name>Zn(2+)</name>
        <dbReference type="ChEBI" id="CHEBI:29105"/>
    </ligand>
</feature>
<comment type="caution">
    <text evidence="6">The sequence shown here is derived from an EMBL/GenBank/DDBJ whole genome shotgun (WGS) entry which is preliminary data.</text>
</comment>
<sequence length="235" mass="26750">MKKVMILSGAGLSAESGLKTFGDSGGLWEEYDIEEVCSARGFRANRQKVLEFYDKRRAQLKECETNEAHKIIARIKEKYGDKVAVLTQNVDDLLERAGCADVVHLHGFLPEIYCEHCKKIEYIGYESINAKERVCKCGCKKFRHNIVMFGEMAPFYATLYHELEDLRHHSDSLFVCIGTSGAVLNVENYTKYAKFSILNNYEVSHLDIAFSKCYIEKATAAAPKIEKDIDEFFNS</sequence>
<feature type="domain" description="Deacetylase sirtuin-type" evidence="5">
    <location>
        <begin position="1"/>
        <end position="235"/>
    </location>
</feature>
<accession>A0ABT8T7N9</accession>
<dbReference type="SUPFAM" id="SSF52467">
    <property type="entry name" value="DHS-like NAD/FAD-binding domain"/>
    <property type="match status" value="1"/>
</dbReference>
<dbReference type="Proteomes" id="UP001171111">
    <property type="component" value="Unassembled WGS sequence"/>
</dbReference>
<keyword evidence="4" id="KW-0862">Zinc</keyword>
<dbReference type="Gene3D" id="3.40.50.1220">
    <property type="entry name" value="TPP-binding domain"/>
    <property type="match status" value="1"/>
</dbReference>
<evidence type="ECO:0000313" key="7">
    <source>
        <dbReference type="Proteomes" id="UP001171111"/>
    </source>
</evidence>
<name>A0ABT8T7N9_9BACT</name>
<evidence type="ECO:0000256" key="1">
    <source>
        <dbReference type="ARBA" id="ARBA00012928"/>
    </source>
</evidence>
<dbReference type="PANTHER" id="PTHR11085">
    <property type="entry name" value="NAD-DEPENDENT PROTEIN DEACYLASE SIRTUIN-5, MITOCHONDRIAL-RELATED"/>
    <property type="match status" value="1"/>
</dbReference>
<evidence type="ECO:0000313" key="6">
    <source>
        <dbReference type="EMBL" id="MDO2409209.1"/>
    </source>
</evidence>
<organism evidence="6 7">
    <name type="scientific">Campylobacter magnus</name>
    <dbReference type="NCBI Taxonomy" id="3026462"/>
    <lineage>
        <taxon>Bacteria</taxon>
        <taxon>Pseudomonadati</taxon>
        <taxon>Campylobacterota</taxon>
        <taxon>Epsilonproteobacteria</taxon>
        <taxon>Campylobacterales</taxon>
        <taxon>Campylobacteraceae</taxon>
        <taxon>Campylobacter</taxon>
    </lineage>
</organism>
<keyword evidence="3" id="KW-0520">NAD</keyword>
<dbReference type="InterPro" id="IPR029035">
    <property type="entry name" value="DHS-like_NAD/FAD-binding_dom"/>
</dbReference>
<feature type="active site" description="Proton acceptor" evidence="4">
    <location>
        <position position="106"/>
    </location>
</feature>
<evidence type="ECO:0000256" key="2">
    <source>
        <dbReference type="ARBA" id="ARBA00022679"/>
    </source>
</evidence>
<reference evidence="6 7" key="1">
    <citation type="submission" date="2023-06" db="EMBL/GenBank/DDBJ databases">
        <title>Campylobacter magnum sp. nov., isolated from cecal contents of domestic pigs (Sus scrofa domesticus).</title>
        <authorList>
            <person name="Papic B."/>
            <person name="Gruntar I."/>
        </authorList>
    </citation>
    <scope>NUCLEOTIDE SEQUENCE [LARGE SCALE GENOMIC DNA]</scope>
    <source>
        <strain evidence="7">34484-21</strain>
    </source>
</reference>
<dbReference type="Gene3D" id="3.30.1600.10">
    <property type="entry name" value="SIR2/SIRT2 'Small Domain"/>
    <property type="match status" value="1"/>
</dbReference>
<dbReference type="InterPro" id="IPR050134">
    <property type="entry name" value="NAD-dep_sirtuin_deacylases"/>
</dbReference>
<proteinExistence type="predicted"/>
<keyword evidence="2" id="KW-0808">Transferase</keyword>
<dbReference type="InterPro" id="IPR003000">
    <property type="entry name" value="Sirtuin"/>
</dbReference>
<dbReference type="InterPro" id="IPR026590">
    <property type="entry name" value="Ssirtuin_cat_dom"/>
</dbReference>
<dbReference type="EC" id="2.3.1.286" evidence="1"/>
<feature type="binding site" evidence="4">
    <location>
        <position position="135"/>
    </location>
    <ligand>
        <name>Zn(2+)</name>
        <dbReference type="ChEBI" id="CHEBI:29105"/>
    </ligand>
</feature>
<dbReference type="Pfam" id="PF02146">
    <property type="entry name" value="SIR2"/>
    <property type="match status" value="1"/>
</dbReference>
<feature type="binding site" evidence="4">
    <location>
        <position position="139"/>
    </location>
    <ligand>
        <name>Zn(2+)</name>
        <dbReference type="ChEBI" id="CHEBI:29105"/>
    </ligand>
</feature>
<keyword evidence="7" id="KW-1185">Reference proteome</keyword>
<dbReference type="EMBL" id="JAULJQ010000003">
    <property type="protein sequence ID" value="MDO2409209.1"/>
    <property type="molecule type" value="Genomic_DNA"/>
</dbReference>
<dbReference type="InterPro" id="IPR026591">
    <property type="entry name" value="Sirtuin_cat_small_dom_sf"/>
</dbReference>
<evidence type="ECO:0000256" key="4">
    <source>
        <dbReference type="PROSITE-ProRule" id="PRU00236"/>
    </source>
</evidence>
<evidence type="ECO:0000259" key="5">
    <source>
        <dbReference type="PROSITE" id="PS50305"/>
    </source>
</evidence>
<dbReference type="PANTHER" id="PTHR11085:SF4">
    <property type="entry name" value="NAD-DEPENDENT PROTEIN DEACYLASE"/>
    <property type="match status" value="1"/>
</dbReference>
<keyword evidence="4" id="KW-0479">Metal-binding</keyword>
<protein>
    <recommendedName>
        <fullName evidence="1">protein acetyllysine N-acetyltransferase</fullName>
        <ecNumber evidence="1">2.3.1.286</ecNumber>
    </recommendedName>
</protein>
<dbReference type="RefSeq" id="WP_302244052.1">
    <property type="nucleotide sequence ID" value="NZ_JAULJQ010000003.1"/>
</dbReference>
<dbReference type="PROSITE" id="PS50305">
    <property type="entry name" value="SIRTUIN"/>
    <property type="match status" value="1"/>
</dbReference>
<feature type="binding site" evidence="4">
    <location>
        <position position="117"/>
    </location>
    <ligand>
        <name>Zn(2+)</name>
        <dbReference type="ChEBI" id="CHEBI:29105"/>
    </ligand>
</feature>